<dbReference type="SMART" id="SM00595">
    <property type="entry name" value="MADF"/>
    <property type="match status" value="1"/>
</dbReference>
<dbReference type="Proteomes" id="UP000037069">
    <property type="component" value="Unassembled WGS sequence"/>
</dbReference>
<gene>
    <name evidence="2" type="ORF">FF38_06558</name>
</gene>
<proteinExistence type="predicted"/>
<evidence type="ECO:0000259" key="1">
    <source>
        <dbReference type="PROSITE" id="PS51029"/>
    </source>
</evidence>
<evidence type="ECO:0000313" key="3">
    <source>
        <dbReference type="Proteomes" id="UP000037069"/>
    </source>
</evidence>
<dbReference type="PANTHER" id="PTHR21505">
    <property type="entry name" value="MADF DOMAIN-CONTAINING PROTEIN-RELATED"/>
    <property type="match status" value="1"/>
</dbReference>
<dbReference type="PROSITE" id="PS51029">
    <property type="entry name" value="MADF"/>
    <property type="match status" value="1"/>
</dbReference>
<organism evidence="2 3">
    <name type="scientific">Lucilia cuprina</name>
    <name type="common">Green bottle fly</name>
    <name type="synonym">Australian sheep blowfly</name>
    <dbReference type="NCBI Taxonomy" id="7375"/>
    <lineage>
        <taxon>Eukaryota</taxon>
        <taxon>Metazoa</taxon>
        <taxon>Ecdysozoa</taxon>
        <taxon>Arthropoda</taxon>
        <taxon>Hexapoda</taxon>
        <taxon>Insecta</taxon>
        <taxon>Pterygota</taxon>
        <taxon>Neoptera</taxon>
        <taxon>Endopterygota</taxon>
        <taxon>Diptera</taxon>
        <taxon>Brachycera</taxon>
        <taxon>Muscomorpha</taxon>
        <taxon>Oestroidea</taxon>
        <taxon>Calliphoridae</taxon>
        <taxon>Luciliinae</taxon>
        <taxon>Lucilia</taxon>
    </lineage>
</organism>
<comment type="caution">
    <text evidence="2">The sequence shown here is derived from an EMBL/GenBank/DDBJ whole genome shotgun (WGS) entry which is preliminary data.</text>
</comment>
<dbReference type="OMA" id="RSQYLEQ"/>
<sequence>MWQEHPCLYNPRNQLYHNKHSRTKALEKIAKNLQEFIPGIKVNDVKVKISYLRSQYAREIQKQKEFTRSGMGTDDVYVPSVYWYDKLKFLREFIKIRKGKII</sequence>
<accession>A0A0L0C7R2</accession>
<reference evidence="2 3" key="1">
    <citation type="journal article" date="2015" name="Nat. Commun.">
        <title>Lucilia cuprina genome unlocks parasitic fly biology to underpin future interventions.</title>
        <authorList>
            <person name="Anstead C.A."/>
            <person name="Korhonen P.K."/>
            <person name="Young N.D."/>
            <person name="Hall R.S."/>
            <person name="Jex A.R."/>
            <person name="Murali S.C."/>
            <person name="Hughes D.S."/>
            <person name="Lee S.F."/>
            <person name="Perry T."/>
            <person name="Stroehlein A.J."/>
            <person name="Ansell B.R."/>
            <person name="Breugelmans B."/>
            <person name="Hofmann A."/>
            <person name="Qu J."/>
            <person name="Dugan S."/>
            <person name="Lee S.L."/>
            <person name="Chao H."/>
            <person name="Dinh H."/>
            <person name="Han Y."/>
            <person name="Doddapaneni H.V."/>
            <person name="Worley K.C."/>
            <person name="Muzny D.M."/>
            <person name="Ioannidis P."/>
            <person name="Waterhouse R.M."/>
            <person name="Zdobnov E.M."/>
            <person name="James P.J."/>
            <person name="Bagnall N.H."/>
            <person name="Kotze A.C."/>
            <person name="Gibbs R.A."/>
            <person name="Richards S."/>
            <person name="Batterham P."/>
            <person name="Gasser R.B."/>
        </authorList>
    </citation>
    <scope>NUCLEOTIDE SEQUENCE [LARGE SCALE GENOMIC DNA]</scope>
    <source>
        <strain evidence="2 3">LS</strain>
        <tissue evidence="2">Full body</tissue>
    </source>
</reference>
<dbReference type="InterPro" id="IPR006578">
    <property type="entry name" value="MADF-dom"/>
</dbReference>
<dbReference type="Pfam" id="PF10545">
    <property type="entry name" value="MADF_DNA_bdg"/>
    <property type="match status" value="1"/>
</dbReference>
<protein>
    <recommendedName>
        <fullName evidence="1">MADF domain-containing protein</fullName>
    </recommendedName>
</protein>
<name>A0A0L0C7R2_LUCCU</name>
<feature type="domain" description="MADF" evidence="1">
    <location>
        <begin position="1"/>
        <end position="95"/>
    </location>
</feature>
<dbReference type="EMBL" id="JRES01000902">
    <property type="protein sequence ID" value="KNC27449.1"/>
    <property type="molecule type" value="Genomic_DNA"/>
</dbReference>
<dbReference type="PANTHER" id="PTHR21505:SF12">
    <property type="entry name" value="MADF DOMAIN-CONTAINING PROTEIN-RELATED"/>
    <property type="match status" value="1"/>
</dbReference>
<dbReference type="AlphaFoldDB" id="A0A0L0C7R2"/>
<keyword evidence="3" id="KW-1185">Reference proteome</keyword>
<evidence type="ECO:0000313" key="2">
    <source>
        <dbReference type="EMBL" id="KNC27449.1"/>
    </source>
</evidence>
<dbReference type="OrthoDB" id="9909584at2759"/>